<dbReference type="EMBL" id="JYDH01003440">
    <property type="protein sequence ID" value="KRY05805.1"/>
    <property type="molecule type" value="Genomic_DNA"/>
</dbReference>
<sequence>MAGGLIFTFFKAFNRFYVVSVYNLIFCNFLIITYSL</sequence>
<comment type="caution">
    <text evidence="2">The sequence shown here is derived from an EMBL/GenBank/DDBJ whole genome shotgun (WGS) entry which is preliminary data.</text>
</comment>
<proteinExistence type="predicted"/>
<organism evidence="2 3">
    <name type="scientific">Trichinella spiralis</name>
    <name type="common">Trichina worm</name>
    <dbReference type="NCBI Taxonomy" id="6334"/>
    <lineage>
        <taxon>Eukaryota</taxon>
        <taxon>Metazoa</taxon>
        <taxon>Ecdysozoa</taxon>
        <taxon>Nematoda</taxon>
        <taxon>Enoplea</taxon>
        <taxon>Dorylaimia</taxon>
        <taxon>Trichinellida</taxon>
        <taxon>Trichinellidae</taxon>
        <taxon>Trichinella</taxon>
    </lineage>
</organism>
<dbReference type="InParanoid" id="A0A0V0Z070"/>
<keyword evidence="1" id="KW-1133">Transmembrane helix</keyword>
<keyword evidence="1" id="KW-0812">Transmembrane</keyword>
<evidence type="ECO:0000256" key="1">
    <source>
        <dbReference type="SAM" id="Phobius"/>
    </source>
</evidence>
<gene>
    <name evidence="2" type="ORF">T01_10790</name>
</gene>
<evidence type="ECO:0000313" key="2">
    <source>
        <dbReference type="EMBL" id="KRY05805.1"/>
    </source>
</evidence>
<keyword evidence="3" id="KW-1185">Reference proteome</keyword>
<protein>
    <submittedName>
        <fullName evidence="2">Uncharacterized protein</fullName>
    </submittedName>
</protein>
<name>A0A0V0Z070_TRISP</name>
<evidence type="ECO:0000313" key="3">
    <source>
        <dbReference type="Proteomes" id="UP000054776"/>
    </source>
</evidence>
<feature type="transmembrane region" description="Helical" evidence="1">
    <location>
        <begin position="12"/>
        <end position="34"/>
    </location>
</feature>
<keyword evidence="1" id="KW-0472">Membrane</keyword>
<dbReference type="Proteomes" id="UP000054776">
    <property type="component" value="Unassembled WGS sequence"/>
</dbReference>
<accession>A0A0V0Z070</accession>
<dbReference type="AlphaFoldDB" id="A0A0V0Z070"/>
<reference evidence="2 3" key="1">
    <citation type="submission" date="2015-01" db="EMBL/GenBank/DDBJ databases">
        <title>Evolution of Trichinella species and genotypes.</title>
        <authorList>
            <person name="Korhonen P.K."/>
            <person name="Edoardo P."/>
            <person name="Giuseppe L.R."/>
            <person name="Gasser R.B."/>
        </authorList>
    </citation>
    <scope>NUCLEOTIDE SEQUENCE [LARGE SCALE GENOMIC DNA]</scope>
    <source>
        <strain evidence="2">ISS3</strain>
    </source>
</reference>